<dbReference type="InterPro" id="IPR004715">
    <property type="entry name" value="PTS_IIA_fruc"/>
</dbReference>
<keyword evidence="7" id="KW-0808">Transferase</keyword>
<comment type="caution">
    <text evidence="16">The sequence shown here is derived from an EMBL/GenBank/DDBJ whole genome shotgun (WGS) entry which is preliminary data.</text>
</comment>
<dbReference type="GO" id="GO:0005886">
    <property type="term" value="C:plasma membrane"/>
    <property type="evidence" value="ECO:0007669"/>
    <property type="project" value="UniProtKB-SubCell"/>
</dbReference>
<evidence type="ECO:0000256" key="9">
    <source>
        <dbReference type="ARBA" id="ARBA00022692"/>
    </source>
</evidence>
<dbReference type="PROSITE" id="PS51104">
    <property type="entry name" value="PTS_EIIC_TYPE_2"/>
    <property type="match status" value="1"/>
</dbReference>
<feature type="transmembrane region" description="Helical" evidence="12">
    <location>
        <begin position="608"/>
        <end position="628"/>
    </location>
</feature>
<dbReference type="InterPro" id="IPR003353">
    <property type="entry name" value="PTS_IIB_fruc"/>
</dbReference>
<feature type="transmembrane region" description="Helical" evidence="12">
    <location>
        <begin position="428"/>
        <end position="448"/>
    </location>
</feature>
<accession>A0AAJ1WIN1</accession>
<name>A0AAJ1WIN1_9BACI</name>
<dbReference type="GO" id="GO:0009401">
    <property type="term" value="P:phosphoenolpyruvate-dependent sugar phosphotransferase system"/>
    <property type="evidence" value="ECO:0007669"/>
    <property type="project" value="UniProtKB-KW"/>
</dbReference>
<feature type="domain" description="PTS EIIA type-2" evidence="13">
    <location>
        <begin position="5"/>
        <end position="149"/>
    </location>
</feature>
<dbReference type="InterPro" id="IPR006327">
    <property type="entry name" value="PTS_IIC_fruc"/>
</dbReference>
<keyword evidence="3" id="KW-0813">Transport</keyword>
<sequence length="639" mass="69126">MNTRDLMKSDLIIINLNARTKEEVIEDLVQRLFDSGYISDRQSFKEAILARENQCSTGIGKGVAIPHAKTSSLHEPVIVFGRSVQGIDYDALDGQPTHLFFMIAAPEGVKNQHLEVISSLTSYLRDSSFRESLKKAKTVEDILETIEKKDKGKMKDIQEARSPNSKKIVAVTACPTGIAHTYMAADALVEKAKEMGITVKVETQGSVGIKNLLTAHEIKEATAVIVAADIQVEMERFQGKHVIQAPVSEGIRRPEALIQKALNQEGPIYQEKVLDKDSTNPIDKRENNHMNPLKRGIKNGYQHIMNGMSNMLPFVVSGGILMAISTTIVTNAGGLDHPFLQSLIKAFIYIGDGHALLFILPVLAGFIAVSIADRPGFAPGMVGGLIAANGETGFLGGIIAGFLAGFIIRALRKVFLHVPTALNGLKPVLLYPLFGVLITGMMMVYVVIDPLRGLHHLILQFFSEMGTVNLVLLGCVLGGMMAIDMGGPINKIAFTFGIAMLDSDAFTPQAAVMAGGMVPPLGIALATTLFKKKFTQQEREAGRANYMMGLSFITEGAIPFAMKDPKRIIPSIVIGSSLAGALSCVFRIGLQTPHGGIFVFPFVYGNPFLYLLAVSVGVFSTALMVGFLKEDVNSIQEKV</sequence>
<proteinExistence type="predicted"/>
<evidence type="ECO:0000256" key="4">
    <source>
        <dbReference type="ARBA" id="ARBA00022475"/>
    </source>
</evidence>
<evidence type="ECO:0000256" key="3">
    <source>
        <dbReference type="ARBA" id="ARBA00022448"/>
    </source>
</evidence>
<evidence type="ECO:0000256" key="7">
    <source>
        <dbReference type="ARBA" id="ARBA00022679"/>
    </source>
</evidence>
<dbReference type="PROSITE" id="PS51099">
    <property type="entry name" value="PTS_EIIB_TYPE_2"/>
    <property type="match status" value="1"/>
</dbReference>
<dbReference type="InterPro" id="IPR003501">
    <property type="entry name" value="PTS_EIIB_2/3"/>
</dbReference>
<gene>
    <name evidence="16" type="ORF">J2S13_000974</name>
</gene>
<dbReference type="Gene3D" id="3.40.930.10">
    <property type="entry name" value="Mannitol-specific EII, Chain A"/>
    <property type="match status" value="1"/>
</dbReference>
<evidence type="ECO:0000256" key="1">
    <source>
        <dbReference type="ARBA" id="ARBA00004429"/>
    </source>
</evidence>
<dbReference type="GO" id="GO:0022877">
    <property type="term" value="F:protein-N(PI)-phosphohistidine-fructose phosphotransferase system transporter activity"/>
    <property type="evidence" value="ECO:0007669"/>
    <property type="project" value="InterPro"/>
</dbReference>
<evidence type="ECO:0000259" key="15">
    <source>
        <dbReference type="PROSITE" id="PS51104"/>
    </source>
</evidence>
<organism evidence="16 17">
    <name type="scientific">Oikeobacillus pervagus</name>
    <dbReference type="NCBI Taxonomy" id="1325931"/>
    <lineage>
        <taxon>Bacteria</taxon>
        <taxon>Bacillati</taxon>
        <taxon>Bacillota</taxon>
        <taxon>Bacilli</taxon>
        <taxon>Bacillales</taxon>
        <taxon>Bacillaceae</taxon>
        <taxon>Oikeobacillus</taxon>
    </lineage>
</organism>
<dbReference type="Pfam" id="PF00359">
    <property type="entry name" value="PTS_EIIA_2"/>
    <property type="match status" value="1"/>
</dbReference>
<feature type="transmembrane region" description="Helical" evidence="12">
    <location>
        <begin position="509"/>
        <end position="530"/>
    </location>
</feature>
<keyword evidence="6" id="KW-0762">Sugar transport</keyword>
<dbReference type="FunFam" id="3.40.930.10:FF:000009">
    <property type="entry name" value="PTS system, fructose specific IIABC component"/>
    <property type="match status" value="1"/>
</dbReference>
<evidence type="ECO:0000259" key="13">
    <source>
        <dbReference type="PROSITE" id="PS51094"/>
    </source>
</evidence>
<feature type="transmembrane region" description="Helical" evidence="12">
    <location>
        <begin position="311"/>
        <end position="334"/>
    </location>
</feature>
<dbReference type="NCBIfam" id="TIGR01427">
    <property type="entry name" value="PTS_IIC_fructo"/>
    <property type="match status" value="1"/>
</dbReference>
<keyword evidence="8" id="KW-0598">Phosphotransferase system</keyword>
<dbReference type="PROSITE" id="PS51094">
    <property type="entry name" value="PTS_EIIA_TYPE_2"/>
    <property type="match status" value="1"/>
</dbReference>
<feature type="domain" description="PTS EIIC type-2" evidence="15">
    <location>
        <begin position="300"/>
        <end position="638"/>
    </location>
</feature>
<dbReference type="Gene3D" id="3.40.50.2300">
    <property type="match status" value="1"/>
</dbReference>
<evidence type="ECO:0000256" key="8">
    <source>
        <dbReference type="ARBA" id="ARBA00022683"/>
    </source>
</evidence>
<feature type="transmembrane region" description="Helical" evidence="12">
    <location>
        <begin position="384"/>
        <end position="408"/>
    </location>
</feature>
<dbReference type="AlphaFoldDB" id="A0AAJ1WIN1"/>
<evidence type="ECO:0000259" key="14">
    <source>
        <dbReference type="PROSITE" id="PS51099"/>
    </source>
</evidence>
<dbReference type="InterPro" id="IPR036095">
    <property type="entry name" value="PTS_EIIB-like_sf"/>
</dbReference>
<dbReference type="CDD" id="cd00211">
    <property type="entry name" value="PTS_IIA_fru"/>
    <property type="match status" value="1"/>
</dbReference>
<keyword evidence="4" id="KW-1003">Cell membrane</keyword>
<evidence type="ECO:0000256" key="11">
    <source>
        <dbReference type="ARBA" id="ARBA00023136"/>
    </source>
</evidence>
<dbReference type="Proteomes" id="UP001237207">
    <property type="component" value="Unassembled WGS sequence"/>
</dbReference>
<dbReference type="NCBIfam" id="TIGR00829">
    <property type="entry name" value="FRU"/>
    <property type="match status" value="1"/>
</dbReference>
<dbReference type="PANTHER" id="PTHR30505:SF28">
    <property type="entry name" value="PTS SYSTEM 2-O-ALPHA-MANNOSYL-D-GLYCERATE-SPECIFIC EIIABC COMPONENT"/>
    <property type="match status" value="1"/>
</dbReference>
<evidence type="ECO:0000256" key="12">
    <source>
        <dbReference type="SAM" id="Phobius"/>
    </source>
</evidence>
<keyword evidence="10 12" id="KW-1133">Transmembrane helix</keyword>
<dbReference type="RefSeq" id="WP_307256564.1">
    <property type="nucleotide sequence ID" value="NZ_JAUSUC010000008.1"/>
</dbReference>
<dbReference type="SUPFAM" id="SSF52794">
    <property type="entry name" value="PTS system IIB component-like"/>
    <property type="match status" value="1"/>
</dbReference>
<dbReference type="GO" id="GO:0005737">
    <property type="term" value="C:cytoplasm"/>
    <property type="evidence" value="ECO:0007669"/>
    <property type="project" value="UniProtKB-SubCell"/>
</dbReference>
<keyword evidence="17" id="KW-1185">Reference proteome</keyword>
<evidence type="ECO:0000256" key="10">
    <source>
        <dbReference type="ARBA" id="ARBA00022989"/>
    </source>
</evidence>
<dbReference type="GO" id="GO:0090563">
    <property type="term" value="F:protein-phosphocysteine-sugar phosphotransferase activity"/>
    <property type="evidence" value="ECO:0007669"/>
    <property type="project" value="TreeGrafter"/>
</dbReference>
<dbReference type="InterPro" id="IPR003352">
    <property type="entry name" value="PTS_EIIC"/>
</dbReference>
<evidence type="ECO:0000256" key="6">
    <source>
        <dbReference type="ARBA" id="ARBA00022597"/>
    </source>
</evidence>
<dbReference type="PROSITE" id="PS00372">
    <property type="entry name" value="PTS_EIIA_TYPE_2_HIS"/>
    <property type="match status" value="1"/>
</dbReference>
<dbReference type="EMBL" id="JAUSUC010000008">
    <property type="protein sequence ID" value="MDQ0214578.1"/>
    <property type="molecule type" value="Genomic_DNA"/>
</dbReference>
<evidence type="ECO:0000256" key="5">
    <source>
        <dbReference type="ARBA" id="ARBA00022553"/>
    </source>
</evidence>
<feature type="transmembrane region" description="Helical" evidence="12">
    <location>
        <begin position="568"/>
        <end position="588"/>
    </location>
</feature>
<feature type="domain" description="PTS EIIB type-2" evidence="14">
    <location>
        <begin position="166"/>
        <end position="263"/>
    </location>
</feature>
<keyword evidence="9 12" id="KW-0812">Transmembrane</keyword>
<dbReference type="InterPro" id="IPR013011">
    <property type="entry name" value="PTS_EIIB_2"/>
</dbReference>
<dbReference type="InterPro" id="IPR050864">
    <property type="entry name" value="Bacterial_PTS_Sugar_Transport"/>
</dbReference>
<evidence type="ECO:0000313" key="16">
    <source>
        <dbReference type="EMBL" id="MDQ0214578.1"/>
    </source>
</evidence>
<dbReference type="SUPFAM" id="SSF55804">
    <property type="entry name" value="Phoshotransferase/anion transport protein"/>
    <property type="match status" value="1"/>
</dbReference>
<evidence type="ECO:0000256" key="2">
    <source>
        <dbReference type="ARBA" id="ARBA00004496"/>
    </source>
</evidence>
<feature type="transmembrane region" description="Helical" evidence="12">
    <location>
        <begin position="468"/>
        <end position="489"/>
    </location>
</feature>
<dbReference type="PANTHER" id="PTHR30505">
    <property type="entry name" value="FRUCTOSE-LIKE PERMEASE"/>
    <property type="match status" value="1"/>
</dbReference>
<reference evidence="16" key="1">
    <citation type="submission" date="2023-07" db="EMBL/GenBank/DDBJ databases">
        <title>Genomic Encyclopedia of Type Strains, Phase IV (KMG-IV): sequencing the most valuable type-strain genomes for metagenomic binning, comparative biology and taxonomic classification.</title>
        <authorList>
            <person name="Goeker M."/>
        </authorList>
    </citation>
    <scope>NUCLEOTIDE SEQUENCE</scope>
    <source>
        <strain evidence="16">DSM 23947</strain>
    </source>
</reference>
<protein>
    <submittedName>
        <fullName evidence="16">PTS system fructose-specific IIC component</fullName>
    </submittedName>
</protein>
<dbReference type="Pfam" id="PF02302">
    <property type="entry name" value="PTS_IIB"/>
    <property type="match status" value="1"/>
</dbReference>
<evidence type="ECO:0000313" key="17">
    <source>
        <dbReference type="Proteomes" id="UP001237207"/>
    </source>
</evidence>
<keyword evidence="5" id="KW-0597">Phosphoprotein</keyword>
<dbReference type="GO" id="GO:0005351">
    <property type="term" value="F:carbohydrate:proton symporter activity"/>
    <property type="evidence" value="ECO:0007669"/>
    <property type="project" value="InterPro"/>
</dbReference>
<dbReference type="InterPro" id="IPR016152">
    <property type="entry name" value="PTrfase/Anion_transptr"/>
</dbReference>
<feature type="transmembrane region" description="Helical" evidence="12">
    <location>
        <begin position="346"/>
        <end position="372"/>
    </location>
</feature>
<dbReference type="NCBIfam" id="TIGR00848">
    <property type="entry name" value="fruA"/>
    <property type="match status" value="1"/>
</dbReference>
<keyword evidence="11 12" id="KW-0472">Membrane</keyword>
<comment type="subcellular location">
    <subcellularLocation>
        <location evidence="1">Cell inner membrane</location>
        <topology evidence="1">Multi-pass membrane protein</topology>
    </subcellularLocation>
    <subcellularLocation>
        <location evidence="2">Cytoplasm</location>
    </subcellularLocation>
</comment>
<dbReference type="InterPro" id="IPR002178">
    <property type="entry name" value="PTS_EIIA_type-2_dom"/>
</dbReference>
<dbReference type="Pfam" id="PF02378">
    <property type="entry name" value="PTS_EIIC"/>
    <property type="match status" value="1"/>
</dbReference>
<dbReference type="CDD" id="cd05569">
    <property type="entry name" value="PTS_IIB_fructose"/>
    <property type="match status" value="1"/>
</dbReference>
<dbReference type="InterPro" id="IPR013014">
    <property type="entry name" value="PTS_EIIC_2"/>
</dbReference>
<dbReference type="FunFam" id="3.40.50.2300:FF:000014">
    <property type="entry name" value="PTS system fructose-like transporter subunit IIB"/>
    <property type="match status" value="1"/>
</dbReference>